<dbReference type="PANTHER" id="PTHR24221:SF654">
    <property type="entry name" value="ATP-BINDING CASSETTE SUB-FAMILY B MEMBER 6"/>
    <property type="match status" value="1"/>
</dbReference>
<dbReference type="Proteomes" id="UP000271603">
    <property type="component" value="Chromosome"/>
</dbReference>
<evidence type="ECO:0000256" key="2">
    <source>
        <dbReference type="ARBA" id="ARBA00022840"/>
    </source>
</evidence>
<dbReference type="InterPro" id="IPR017871">
    <property type="entry name" value="ABC_transporter-like_CS"/>
</dbReference>
<dbReference type="PROSITE" id="PS50893">
    <property type="entry name" value="ABC_TRANSPORTER_2"/>
    <property type="match status" value="1"/>
</dbReference>
<dbReference type="GO" id="GO:0016887">
    <property type="term" value="F:ATP hydrolysis activity"/>
    <property type="evidence" value="ECO:0007669"/>
    <property type="project" value="InterPro"/>
</dbReference>
<dbReference type="PANTHER" id="PTHR24221">
    <property type="entry name" value="ATP-BINDING CASSETTE SUB-FAMILY B"/>
    <property type="match status" value="1"/>
</dbReference>
<dbReference type="InterPro" id="IPR003593">
    <property type="entry name" value="AAA+_ATPase"/>
</dbReference>
<dbReference type="SMART" id="SM00382">
    <property type="entry name" value="AAA"/>
    <property type="match status" value="1"/>
</dbReference>
<gene>
    <name evidence="4" type="primary">irtB</name>
    <name evidence="4" type="ORF">NCTC9419_01300</name>
</gene>
<proteinExistence type="predicted"/>
<dbReference type="GO" id="GO:0005524">
    <property type="term" value="F:ATP binding"/>
    <property type="evidence" value="ECO:0007669"/>
    <property type="project" value="UniProtKB-KW"/>
</dbReference>
<keyword evidence="4" id="KW-0378">Hydrolase</keyword>
<organism evidence="4 5">
    <name type="scientific">Serratia rubidaea</name>
    <name type="common">Serratia marinorubra</name>
    <dbReference type="NCBI Taxonomy" id="61652"/>
    <lineage>
        <taxon>Bacteria</taxon>
        <taxon>Pseudomonadati</taxon>
        <taxon>Pseudomonadota</taxon>
        <taxon>Gammaproteobacteria</taxon>
        <taxon>Enterobacterales</taxon>
        <taxon>Yersiniaceae</taxon>
        <taxon>Serratia</taxon>
    </lineage>
</organism>
<dbReference type="AlphaFoldDB" id="A0A3S4FPQ3"/>
<accession>A0A3S4FPQ3</accession>
<dbReference type="Pfam" id="PF00005">
    <property type="entry name" value="ABC_tran"/>
    <property type="match status" value="1"/>
</dbReference>
<dbReference type="InterPro" id="IPR027417">
    <property type="entry name" value="P-loop_NTPase"/>
</dbReference>
<evidence type="ECO:0000313" key="4">
    <source>
        <dbReference type="EMBL" id="VEA69813.1"/>
    </source>
</evidence>
<dbReference type="CDD" id="cd03228">
    <property type="entry name" value="ABCC_MRP_Like"/>
    <property type="match status" value="1"/>
</dbReference>
<reference evidence="4 5" key="1">
    <citation type="submission" date="2018-12" db="EMBL/GenBank/DDBJ databases">
        <authorList>
            <consortium name="Pathogen Informatics"/>
        </authorList>
    </citation>
    <scope>NUCLEOTIDE SEQUENCE [LARGE SCALE GENOMIC DNA]</scope>
    <source>
        <strain evidence="4 5">NCTC9419</strain>
    </source>
</reference>
<feature type="domain" description="ABC transporter" evidence="3">
    <location>
        <begin position="12"/>
        <end position="246"/>
    </location>
</feature>
<dbReference type="EMBL" id="LR134155">
    <property type="protein sequence ID" value="VEA69813.1"/>
    <property type="molecule type" value="Genomic_DNA"/>
</dbReference>
<evidence type="ECO:0000259" key="3">
    <source>
        <dbReference type="PROSITE" id="PS50893"/>
    </source>
</evidence>
<dbReference type="InterPro" id="IPR039421">
    <property type="entry name" value="Type_1_exporter"/>
</dbReference>
<dbReference type="EC" id="3.6.3.-" evidence="4"/>
<dbReference type="SUPFAM" id="SSF52540">
    <property type="entry name" value="P-loop containing nucleoside triphosphate hydrolases"/>
    <property type="match status" value="1"/>
</dbReference>
<sequence length="247" mass="27118">MPAAVPPFARSLVYHNIVFAYDAQQPVLQGLSFSLRRGESVAIVGESGAGKSTLLKVMCGLMPPQQGDIVVDDAPIDYRQAHALFFLQSQEDILFNASVLQNITLFDEGFDESRRARIEHSLRGLNLEPAIARLPGGMNALIRESHAGLSLGQRQRLLLARAMYSNRPILVLDEPTANLDEETAQQVMDTLLTHCREQGKTLITVTHSESVLPKFDRVYRIAEGRIAALTPSTVRPIPSATLCGEVC</sequence>
<keyword evidence="2 4" id="KW-0067">ATP-binding</keyword>
<protein>
    <submittedName>
        <fullName evidence="4">Iron import ATP-binding/permease protein IrtB</fullName>
        <ecNumber evidence="4">3.6.3.-</ecNumber>
    </submittedName>
</protein>
<dbReference type="GO" id="GO:0034040">
    <property type="term" value="F:ATPase-coupled lipid transmembrane transporter activity"/>
    <property type="evidence" value="ECO:0007669"/>
    <property type="project" value="TreeGrafter"/>
</dbReference>
<dbReference type="PROSITE" id="PS00211">
    <property type="entry name" value="ABC_TRANSPORTER_1"/>
    <property type="match status" value="1"/>
</dbReference>
<dbReference type="Gene3D" id="3.40.50.300">
    <property type="entry name" value="P-loop containing nucleotide triphosphate hydrolases"/>
    <property type="match status" value="1"/>
</dbReference>
<name>A0A3S4FPQ3_SERRU</name>
<dbReference type="InterPro" id="IPR003439">
    <property type="entry name" value="ABC_transporter-like_ATP-bd"/>
</dbReference>
<evidence type="ECO:0000256" key="1">
    <source>
        <dbReference type="ARBA" id="ARBA00022741"/>
    </source>
</evidence>
<keyword evidence="1" id="KW-0547">Nucleotide-binding</keyword>
<evidence type="ECO:0000313" key="5">
    <source>
        <dbReference type="Proteomes" id="UP000271603"/>
    </source>
</evidence>